<dbReference type="Pfam" id="PF02272">
    <property type="entry name" value="DHHA1"/>
    <property type="match status" value="1"/>
</dbReference>
<feature type="domain" description="DDH" evidence="2">
    <location>
        <begin position="75"/>
        <end position="223"/>
    </location>
</feature>
<dbReference type="EMBL" id="DQVE01000042">
    <property type="protein sequence ID" value="HIP98482.1"/>
    <property type="molecule type" value="Genomic_DNA"/>
</dbReference>
<dbReference type="InterPro" id="IPR051673">
    <property type="entry name" value="SSDNA_exonuclease_RecJ"/>
</dbReference>
<dbReference type="InterPro" id="IPR003156">
    <property type="entry name" value="DHHA1_dom"/>
</dbReference>
<sequence length="544" mass="61828">MKTFRGFLWRFLFKEIVPPQDLIAQYGRFLAQLLANRGFSEPPAESVISFRAQTVPNLNEAGEKILNAVKKGKPIFLFGDYDVDGLTSTALMFKLLRRLGAKKVFPVVPERSEGYGLLPPFVEKFYKLAGGGLIVALDNGTKEVETVKLAQKLGFDVVIFDHHTPGEELPPCTLVNPKISPNAPQFLKDLSTVGLVYIFAKYLERSGLTQIDPSWVDLPALGTIADVSALSCLNSKLVRKGLKFLNRRETSSVGLKVLLQNLRLEKLNENDIAFRLAPRLNAFGRMEKARRGLKFLITEKEREAQKLFEEMEALNNRRKEITERITRRVIQYYERNPSKALIYVDRIPKGILGIVAGRTASLLGVPSVIFSTDGRMAVGSSRSPEGINLVKVLKKISPLMERWGGHSQAAGLSVKVENLEEFKERFLQEVERYPTPTPTLEVDFPLQPKHLRENENVKNALRRLQPFGAGNPYPRFLFEDILLDFKRNRYGFTLHFERNGKLYMNATDRGEVIPHHLKGKKLRVVYSVDNTERLDLQVEYFLWV</sequence>
<dbReference type="PANTHER" id="PTHR30255:SF2">
    <property type="entry name" value="SINGLE-STRANDED-DNA-SPECIFIC EXONUCLEASE RECJ"/>
    <property type="match status" value="1"/>
</dbReference>
<dbReference type="SUPFAM" id="SSF64182">
    <property type="entry name" value="DHH phosphoesterases"/>
    <property type="match status" value="1"/>
</dbReference>
<dbReference type="GO" id="GO:0004527">
    <property type="term" value="F:exonuclease activity"/>
    <property type="evidence" value="ECO:0007669"/>
    <property type="project" value="UniProtKB-KW"/>
</dbReference>
<dbReference type="GO" id="GO:0003676">
    <property type="term" value="F:nucleic acid binding"/>
    <property type="evidence" value="ECO:0007669"/>
    <property type="project" value="InterPro"/>
</dbReference>
<keyword evidence="1" id="KW-0175">Coiled coil</keyword>
<comment type="caution">
    <text evidence="4">The sequence shown here is derived from an EMBL/GenBank/DDBJ whole genome shotgun (WGS) entry which is preliminary data.</text>
</comment>
<feature type="coiled-coil region" evidence="1">
    <location>
        <begin position="297"/>
        <end position="324"/>
    </location>
</feature>
<dbReference type="Proteomes" id="UP000606463">
    <property type="component" value="Unassembled WGS sequence"/>
</dbReference>
<evidence type="ECO:0000259" key="2">
    <source>
        <dbReference type="Pfam" id="PF01368"/>
    </source>
</evidence>
<gene>
    <name evidence="4" type="ORF">EYH37_03865</name>
</gene>
<evidence type="ECO:0000313" key="5">
    <source>
        <dbReference type="Proteomes" id="UP000606463"/>
    </source>
</evidence>
<dbReference type="PANTHER" id="PTHR30255">
    <property type="entry name" value="SINGLE-STRANDED-DNA-SPECIFIC EXONUCLEASE RECJ"/>
    <property type="match status" value="1"/>
</dbReference>
<dbReference type="InterPro" id="IPR038763">
    <property type="entry name" value="DHH_sf"/>
</dbReference>
<dbReference type="Pfam" id="PF01368">
    <property type="entry name" value="DHH"/>
    <property type="match status" value="1"/>
</dbReference>
<protein>
    <recommendedName>
        <fullName evidence="6">Single-stranded-DNA-specific exonuclease RecJ</fullName>
    </recommendedName>
</protein>
<accession>A0A9D1CFT8</accession>
<name>A0A9D1CFT8_AQUAO</name>
<organism evidence="4 5">
    <name type="scientific">Aquifex aeolicus</name>
    <dbReference type="NCBI Taxonomy" id="63363"/>
    <lineage>
        <taxon>Bacteria</taxon>
        <taxon>Pseudomonadati</taxon>
        <taxon>Aquificota</taxon>
        <taxon>Aquificia</taxon>
        <taxon>Aquificales</taxon>
        <taxon>Aquificaceae</taxon>
        <taxon>Aquifex</taxon>
    </lineage>
</organism>
<evidence type="ECO:0008006" key="6">
    <source>
        <dbReference type="Google" id="ProtNLM"/>
    </source>
</evidence>
<evidence type="ECO:0000259" key="3">
    <source>
        <dbReference type="Pfam" id="PF02272"/>
    </source>
</evidence>
<dbReference type="AlphaFoldDB" id="A0A9D1CFT8"/>
<reference evidence="4" key="1">
    <citation type="journal article" date="2020" name="ISME J.">
        <title>Gammaproteobacteria mediating utilization of methyl-, sulfur- and petroleum organic compounds in deep ocean hydrothermal plumes.</title>
        <authorList>
            <person name="Zhou Z."/>
            <person name="Liu Y."/>
            <person name="Pan J."/>
            <person name="Cron B.R."/>
            <person name="Toner B.M."/>
            <person name="Anantharaman K."/>
            <person name="Breier J.A."/>
            <person name="Dick G.J."/>
            <person name="Li M."/>
        </authorList>
    </citation>
    <scope>NUCLEOTIDE SEQUENCE</scope>
    <source>
        <strain evidence="4">SZUA-1501</strain>
    </source>
</reference>
<dbReference type="Gene3D" id="3.10.310.30">
    <property type="match status" value="1"/>
</dbReference>
<evidence type="ECO:0000256" key="1">
    <source>
        <dbReference type="SAM" id="Coils"/>
    </source>
</evidence>
<evidence type="ECO:0000313" key="4">
    <source>
        <dbReference type="EMBL" id="HIP98482.1"/>
    </source>
</evidence>
<proteinExistence type="predicted"/>
<dbReference type="Gene3D" id="3.90.1640.30">
    <property type="match status" value="1"/>
</dbReference>
<feature type="domain" description="DHHA1" evidence="3">
    <location>
        <begin position="343"/>
        <end position="430"/>
    </location>
</feature>
<dbReference type="InterPro" id="IPR001667">
    <property type="entry name" value="DDH_dom"/>
</dbReference>